<dbReference type="InterPro" id="IPR016195">
    <property type="entry name" value="Pol/histidinol_Pase-like"/>
</dbReference>
<comment type="catalytic activity">
    <reaction evidence="4">
        <text>O-phospho-L-tyrosyl-[protein] + H2O = L-tyrosyl-[protein] + phosphate</text>
        <dbReference type="Rhea" id="RHEA:10684"/>
        <dbReference type="Rhea" id="RHEA-COMP:10136"/>
        <dbReference type="Rhea" id="RHEA-COMP:20101"/>
        <dbReference type="ChEBI" id="CHEBI:15377"/>
        <dbReference type="ChEBI" id="CHEBI:43474"/>
        <dbReference type="ChEBI" id="CHEBI:46858"/>
        <dbReference type="ChEBI" id="CHEBI:61978"/>
        <dbReference type="EC" id="3.1.3.48"/>
    </reaction>
</comment>
<dbReference type="AlphaFoldDB" id="A0A239EAL0"/>
<dbReference type="EC" id="3.1.3.48" evidence="2"/>
<evidence type="ECO:0000256" key="4">
    <source>
        <dbReference type="ARBA" id="ARBA00051722"/>
    </source>
</evidence>
<organism evidence="5 6">
    <name type="scientific">Belliella buryatensis</name>
    <dbReference type="NCBI Taxonomy" id="1500549"/>
    <lineage>
        <taxon>Bacteria</taxon>
        <taxon>Pseudomonadati</taxon>
        <taxon>Bacteroidota</taxon>
        <taxon>Cytophagia</taxon>
        <taxon>Cytophagales</taxon>
        <taxon>Cyclobacteriaceae</taxon>
        <taxon>Belliella</taxon>
    </lineage>
</organism>
<dbReference type="InterPro" id="IPR016667">
    <property type="entry name" value="Caps_polysacc_synth_CpsB/CapC"/>
</dbReference>
<evidence type="ECO:0000256" key="3">
    <source>
        <dbReference type="ARBA" id="ARBA00022801"/>
    </source>
</evidence>
<sequence>MGILDFFKKEQKKSGSLDLTWMGTDMHSHLIPGIDDGAKTLDQSLALIKRMQGYGLKKIITTPHIMVEFYKNTPEIILSGLEKLQKALISDGMHISVKAAAEYNIDEAFLEMVRNGEELLTIHDNLILVETSFINKPSILLDTLFELELRGFQPVLAHPERYYYLMSDKSLQEDLLDRNVYFQANLLSFTGFYSKDVQRFAERLVDEKRIKLVGTDCHNMRYLDNMEQLTSSKYYEKLQGLNLLNHTL</sequence>
<reference evidence="6" key="1">
    <citation type="submission" date="2017-06" db="EMBL/GenBank/DDBJ databases">
        <authorList>
            <person name="Varghese N."/>
            <person name="Submissions S."/>
        </authorList>
    </citation>
    <scope>NUCLEOTIDE SEQUENCE [LARGE SCALE GENOMIC DNA]</scope>
    <source>
        <strain evidence="6">5C</strain>
    </source>
</reference>
<evidence type="ECO:0000256" key="1">
    <source>
        <dbReference type="ARBA" id="ARBA00005750"/>
    </source>
</evidence>
<dbReference type="EMBL" id="FZOK01000009">
    <property type="protein sequence ID" value="SNS41529.1"/>
    <property type="molecule type" value="Genomic_DNA"/>
</dbReference>
<dbReference type="PANTHER" id="PTHR39181:SF1">
    <property type="entry name" value="TYROSINE-PROTEIN PHOSPHATASE YWQE"/>
    <property type="match status" value="1"/>
</dbReference>
<evidence type="ECO:0000256" key="2">
    <source>
        <dbReference type="ARBA" id="ARBA00013064"/>
    </source>
</evidence>
<evidence type="ECO:0000313" key="5">
    <source>
        <dbReference type="EMBL" id="SNS41529.1"/>
    </source>
</evidence>
<dbReference type="SUPFAM" id="SSF89550">
    <property type="entry name" value="PHP domain-like"/>
    <property type="match status" value="1"/>
</dbReference>
<dbReference type="PANTHER" id="PTHR39181">
    <property type="entry name" value="TYROSINE-PROTEIN PHOSPHATASE YWQE"/>
    <property type="match status" value="1"/>
</dbReference>
<dbReference type="RefSeq" id="WP_089240625.1">
    <property type="nucleotide sequence ID" value="NZ_FZOK01000009.1"/>
</dbReference>
<keyword evidence="3" id="KW-0378">Hydrolase</keyword>
<dbReference type="Gene3D" id="3.20.20.140">
    <property type="entry name" value="Metal-dependent hydrolases"/>
    <property type="match status" value="1"/>
</dbReference>
<keyword evidence="6" id="KW-1185">Reference proteome</keyword>
<accession>A0A239EAL0</accession>
<dbReference type="Proteomes" id="UP000198480">
    <property type="component" value="Unassembled WGS sequence"/>
</dbReference>
<comment type="similarity">
    <text evidence="1">Belongs to the metallo-dependent hydrolases superfamily. CpsB/CapC family.</text>
</comment>
<dbReference type="Pfam" id="PF19567">
    <property type="entry name" value="CpsB_CapC"/>
    <property type="match status" value="1"/>
</dbReference>
<proteinExistence type="inferred from homology"/>
<dbReference type="GO" id="GO:0004725">
    <property type="term" value="F:protein tyrosine phosphatase activity"/>
    <property type="evidence" value="ECO:0007669"/>
    <property type="project" value="UniProtKB-EC"/>
</dbReference>
<dbReference type="GO" id="GO:0030145">
    <property type="term" value="F:manganese ion binding"/>
    <property type="evidence" value="ECO:0007669"/>
    <property type="project" value="InterPro"/>
</dbReference>
<name>A0A239EAL0_9BACT</name>
<dbReference type="OrthoDB" id="9788539at2"/>
<gene>
    <name evidence="5" type="ORF">SAMN06295967_10948</name>
</gene>
<evidence type="ECO:0000313" key="6">
    <source>
        <dbReference type="Proteomes" id="UP000198480"/>
    </source>
</evidence>
<protein>
    <recommendedName>
        <fullName evidence="2">protein-tyrosine-phosphatase</fullName>
        <ecNumber evidence="2">3.1.3.48</ecNumber>
    </recommendedName>
</protein>